<dbReference type="InterPro" id="IPR054416">
    <property type="entry name" value="GST_UstS-like_C"/>
</dbReference>
<reference evidence="2 3" key="1">
    <citation type="submission" date="2019-12" db="EMBL/GenBank/DDBJ databases">
        <authorList>
            <person name="Floudas D."/>
            <person name="Bentzer J."/>
            <person name="Ahren D."/>
            <person name="Johansson T."/>
            <person name="Persson P."/>
            <person name="Tunlid A."/>
        </authorList>
    </citation>
    <scope>NUCLEOTIDE SEQUENCE [LARGE SCALE GENOMIC DNA]</scope>
    <source>
        <strain evidence="2 3">CBS 102.39</strain>
    </source>
</reference>
<feature type="domain" description="GST N-terminal" evidence="1">
    <location>
        <begin position="7"/>
        <end position="100"/>
    </location>
</feature>
<dbReference type="Gene3D" id="1.20.1050.10">
    <property type="match status" value="1"/>
</dbReference>
<gene>
    <name evidence="2" type="ORF">D9613_006294</name>
</gene>
<dbReference type="GO" id="GO:0016034">
    <property type="term" value="F:maleylacetoacetate isomerase activity"/>
    <property type="evidence" value="ECO:0007669"/>
    <property type="project" value="TreeGrafter"/>
</dbReference>
<organism evidence="2 3">
    <name type="scientific">Agrocybe pediades</name>
    <dbReference type="NCBI Taxonomy" id="84607"/>
    <lineage>
        <taxon>Eukaryota</taxon>
        <taxon>Fungi</taxon>
        <taxon>Dikarya</taxon>
        <taxon>Basidiomycota</taxon>
        <taxon>Agaricomycotina</taxon>
        <taxon>Agaricomycetes</taxon>
        <taxon>Agaricomycetidae</taxon>
        <taxon>Agaricales</taxon>
        <taxon>Agaricineae</taxon>
        <taxon>Strophariaceae</taxon>
        <taxon>Agrocybe</taxon>
    </lineage>
</organism>
<protein>
    <recommendedName>
        <fullName evidence="1">GST N-terminal domain-containing protein</fullName>
    </recommendedName>
</protein>
<dbReference type="InterPro" id="IPR004045">
    <property type="entry name" value="Glutathione_S-Trfase_N"/>
</dbReference>
<dbReference type="GO" id="GO:0004364">
    <property type="term" value="F:glutathione transferase activity"/>
    <property type="evidence" value="ECO:0007669"/>
    <property type="project" value="TreeGrafter"/>
</dbReference>
<dbReference type="AlphaFoldDB" id="A0A8H4VPT5"/>
<dbReference type="EMBL" id="JAACJL010000030">
    <property type="protein sequence ID" value="KAF4617878.1"/>
    <property type="molecule type" value="Genomic_DNA"/>
</dbReference>
<sequence length="253" mass="28938">MTITFYDIPSDRVGAWSSNTWKTRFCLNYKGIPYKTVWVEYPDVEELSKKLGLKPTGKAFWDAGKDYYSLPAIHDPSTGEYVSDSFKIAEYLEKQYPDAPSLFPNNGTGLQAAVTDEDIVALSANLWSFILPAVFEILNPRSREYFDRTRSMIFKVDKITDLVPTADKAVEEWAKFKASLDKVDGWYAKTDDKGPFILGDTISFSDLNIASWILWMKIVFGENSKEWKDIASWNGGRWSKLLADLDKYAQKRD</sequence>
<accession>A0A8H4VPT5</accession>
<comment type="caution">
    <text evidence="2">The sequence shown here is derived from an EMBL/GenBank/DDBJ whole genome shotgun (WGS) entry which is preliminary data.</text>
</comment>
<dbReference type="Pfam" id="PF22041">
    <property type="entry name" value="GST_C_7"/>
    <property type="match status" value="1"/>
</dbReference>
<dbReference type="Pfam" id="PF13409">
    <property type="entry name" value="GST_N_2"/>
    <property type="match status" value="1"/>
</dbReference>
<dbReference type="InterPro" id="IPR036249">
    <property type="entry name" value="Thioredoxin-like_sf"/>
</dbReference>
<keyword evidence="3" id="KW-1185">Reference proteome</keyword>
<dbReference type="SUPFAM" id="SSF47616">
    <property type="entry name" value="GST C-terminal domain-like"/>
    <property type="match status" value="1"/>
</dbReference>
<proteinExistence type="predicted"/>
<dbReference type="CDD" id="cd03038">
    <property type="entry name" value="GST_N_etherase_LigE"/>
    <property type="match status" value="1"/>
</dbReference>
<dbReference type="GO" id="GO:0006559">
    <property type="term" value="P:L-phenylalanine catabolic process"/>
    <property type="evidence" value="ECO:0007669"/>
    <property type="project" value="TreeGrafter"/>
</dbReference>
<dbReference type="PROSITE" id="PS50404">
    <property type="entry name" value="GST_NTER"/>
    <property type="match status" value="1"/>
</dbReference>
<name>A0A8H4VPT5_9AGAR</name>
<dbReference type="GO" id="GO:0006749">
    <property type="term" value="P:glutathione metabolic process"/>
    <property type="evidence" value="ECO:0007669"/>
    <property type="project" value="TreeGrafter"/>
</dbReference>
<evidence type="ECO:0000313" key="2">
    <source>
        <dbReference type="EMBL" id="KAF4617878.1"/>
    </source>
</evidence>
<dbReference type="SUPFAM" id="SSF52833">
    <property type="entry name" value="Thioredoxin-like"/>
    <property type="match status" value="1"/>
</dbReference>
<evidence type="ECO:0000313" key="3">
    <source>
        <dbReference type="Proteomes" id="UP000521872"/>
    </source>
</evidence>
<evidence type="ECO:0000259" key="1">
    <source>
        <dbReference type="PROSITE" id="PS50404"/>
    </source>
</evidence>
<dbReference type="Proteomes" id="UP000521872">
    <property type="component" value="Unassembled WGS sequence"/>
</dbReference>
<dbReference type="PANTHER" id="PTHR42673:SF4">
    <property type="entry name" value="MALEYLACETOACETATE ISOMERASE"/>
    <property type="match status" value="1"/>
</dbReference>
<dbReference type="PANTHER" id="PTHR42673">
    <property type="entry name" value="MALEYLACETOACETATE ISOMERASE"/>
    <property type="match status" value="1"/>
</dbReference>
<dbReference type="InterPro" id="IPR036282">
    <property type="entry name" value="Glutathione-S-Trfase_C_sf"/>
</dbReference>
<dbReference type="Gene3D" id="3.40.30.10">
    <property type="entry name" value="Glutaredoxin"/>
    <property type="match status" value="1"/>
</dbReference>